<dbReference type="Proteomes" id="UP000315440">
    <property type="component" value="Unassembled WGS sequence"/>
</dbReference>
<feature type="transmembrane region" description="Helical" evidence="5">
    <location>
        <begin position="232"/>
        <end position="256"/>
    </location>
</feature>
<dbReference type="PANTHER" id="PTHR10283:SF92">
    <property type="entry name" value="LOW-AFFINITY PHOSPHATE TRANSPORTER PHO91"/>
    <property type="match status" value="1"/>
</dbReference>
<feature type="transmembrane region" description="Helical" evidence="5">
    <location>
        <begin position="277"/>
        <end position="297"/>
    </location>
</feature>
<feature type="transmembrane region" description="Helical" evidence="5">
    <location>
        <begin position="448"/>
        <end position="469"/>
    </location>
</feature>
<reference evidence="6 7" key="1">
    <citation type="submission" date="2019-02" db="EMBL/GenBank/DDBJ databases">
        <title>Deep-cultivation of Planctomycetes and their phenomic and genomic characterization uncovers novel biology.</title>
        <authorList>
            <person name="Wiegand S."/>
            <person name="Jogler M."/>
            <person name="Boedeker C."/>
            <person name="Pinto D."/>
            <person name="Vollmers J."/>
            <person name="Rivas-Marin E."/>
            <person name="Kohn T."/>
            <person name="Peeters S.H."/>
            <person name="Heuer A."/>
            <person name="Rast P."/>
            <person name="Oberbeckmann S."/>
            <person name="Bunk B."/>
            <person name="Jeske O."/>
            <person name="Meyerdierks A."/>
            <person name="Storesund J.E."/>
            <person name="Kallscheuer N."/>
            <person name="Luecker S."/>
            <person name="Lage O.M."/>
            <person name="Pohl T."/>
            <person name="Merkel B.J."/>
            <person name="Hornburger P."/>
            <person name="Mueller R.-W."/>
            <person name="Bruemmer F."/>
            <person name="Labrenz M."/>
            <person name="Spormann A.M."/>
            <person name="Op Den Camp H."/>
            <person name="Overmann J."/>
            <person name="Amann R."/>
            <person name="Jetten M.S.M."/>
            <person name="Mascher T."/>
            <person name="Medema M.H."/>
            <person name="Devos D.P."/>
            <person name="Kaster A.-K."/>
            <person name="Ovreas L."/>
            <person name="Rohde M."/>
            <person name="Galperin M.Y."/>
            <person name="Jogler C."/>
        </authorList>
    </citation>
    <scope>NUCLEOTIDE SEQUENCE [LARGE SCALE GENOMIC DNA]</scope>
    <source>
        <strain evidence="6 7">Mal64</strain>
    </source>
</reference>
<dbReference type="RefSeq" id="WP_146397584.1">
    <property type="nucleotide sequence ID" value="NZ_SJPQ01000001.1"/>
</dbReference>
<gene>
    <name evidence="6" type="primary">sdcS</name>
    <name evidence="6" type="ORF">Mal64_09770</name>
</gene>
<dbReference type="GO" id="GO:0005315">
    <property type="term" value="F:phosphate transmembrane transporter activity"/>
    <property type="evidence" value="ECO:0007669"/>
    <property type="project" value="TreeGrafter"/>
</dbReference>
<keyword evidence="4 5" id="KW-0472">Membrane</keyword>
<dbReference type="PANTHER" id="PTHR10283">
    <property type="entry name" value="SOLUTE CARRIER FAMILY 13 MEMBER"/>
    <property type="match status" value="1"/>
</dbReference>
<sequence length="472" mass="49369">MNNDTRREARELLGLFRFSQAKTLGLIILSLLAASAAALLPEHAGLEPAPRWALFILVFCAGMWVTEAIPAFATSLLAIGLLIAILGRPGGVFAEGTHDWEMFIQPWGSPLIWLFFGGFCLASSAELTGLDRRLASVGLGYFGNRPATVLCGLMAVTAVLSMFMSNTATATLVMAMLTPVIAARPPNDLISRSLVMGVAFGANLGGMGTIIGTPPNAIAAGLLKGEVNFAQWMVLAVPPALLLLALAWGYLVLVYLRGEAFRHQTELSFAMAPRADVAVTKQRIVIATFVATILMWVTGPLHGVPTTVTSFIPICVLTATGVLGANDIRRIPWDILLLIAGGLALGVAMDRTGLAAWAVERMPIEGLAPAAIAVGFGYAALVMSNLMSNTATANLVLPITVAIFSASDTRLCVPVALCASAAMCLPISTPPNAIVYGSGQLSTKELIAGGALVGVVAPLVTVGWVRLALGWI</sequence>
<feature type="transmembrane region" description="Helical" evidence="5">
    <location>
        <begin position="303"/>
        <end position="323"/>
    </location>
</feature>
<proteinExistence type="predicted"/>
<feature type="transmembrane region" description="Helical" evidence="5">
    <location>
        <begin position="335"/>
        <end position="359"/>
    </location>
</feature>
<keyword evidence="7" id="KW-1185">Reference proteome</keyword>
<accession>A0A5C5ZWF3</accession>
<keyword evidence="3 5" id="KW-1133">Transmembrane helix</keyword>
<keyword evidence="2 5" id="KW-0812">Transmembrane</keyword>
<evidence type="ECO:0000256" key="1">
    <source>
        <dbReference type="ARBA" id="ARBA00004141"/>
    </source>
</evidence>
<dbReference type="NCBIfam" id="TIGR00785">
    <property type="entry name" value="dass"/>
    <property type="match status" value="1"/>
</dbReference>
<protein>
    <submittedName>
        <fullName evidence="6">Sodium-dependent dicarboxylate transporter SdcS</fullName>
    </submittedName>
</protein>
<feature type="transmembrane region" description="Helical" evidence="5">
    <location>
        <begin position="189"/>
        <end position="212"/>
    </location>
</feature>
<organism evidence="6 7">
    <name type="scientific">Pseudobythopirellula maris</name>
    <dbReference type="NCBI Taxonomy" id="2527991"/>
    <lineage>
        <taxon>Bacteria</taxon>
        <taxon>Pseudomonadati</taxon>
        <taxon>Planctomycetota</taxon>
        <taxon>Planctomycetia</taxon>
        <taxon>Pirellulales</taxon>
        <taxon>Lacipirellulaceae</taxon>
        <taxon>Pseudobythopirellula</taxon>
    </lineage>
</organism>
<feature type="transmembrane region" description="Helical" evidence="5">
    <location>
        <begin position="107"/>
        <end position="127"/>
    </location>
</feature>
<evidence type="ECO:0000256" key="2">
    <source>
        <dbReference type="ARBA" id="ARBA00022692"/>
    </source>
</evidence>
<comment type="caution">
    <text evidence="6">The sequence shown here is derived from an EMBL/GenBank/DDBJ whole genome shotgun (WGS) entry which is preliminary data.</text>
</comment>
<evidence type="ECO:0000256" key="5">
    <source>
        <dbReference type="SAM" id="Phobius"/>
    </source>
</evidence>
<evidence type="ECO:0000256" key="3">
    <source>
        <dbReference type="ARBA" id="ARBA00022989"/>
    </source>
</evidence>
<evidence type="ECO:0000313" key="7">
    <source>
        <dbReference type="Proteomes" id="UP000315440"/>
    </source>
</evidence>
<dbReference type="InterPro" id="IPR001898">
    <property type="entry name" value="SLC13A/DASS"/>
</dbReference>
<name>A0A5C5ZWF3_9BACT</name>
<feature type="transmembrane region" description="Helical" evidence="5">
    <location>
        <begin position="147"/>
        <end position="177"/>
    </location>
</feature>
<evidence type="ECO:0000313" key="6">
    <source>
        <dbReference type="EMBL" id="TWT90583.1"/>
    </source>
</evidence>
<feature type="transmembrane region" description="Helical" evidence="5">
    <location>
        <begin position="21"/>
        <end position="41"/>
    </location>
</feature>
<comment type="subcellular location">
    <subcellularLocation>
        <location evidence="1">Membrane</location>
        <topology evidence="1">Multi-pass membrane protein</topology>
    </subcellularLocation>
</comment>
<dbReference type="Pfam" id="PF00939">
    <property type="entry name" value="Na_sulph_symp"/>
    <property type="match status" value="1"/>
</dbReference>
<feature type="transmembrane region" description="Helical" evidence="5">
    <location>
        <begin position="371"/>
        <end position="404"/>
    </location>
</feature>
<feature type="transmembrane region" description="Helical" evidence="5">
    <location>
        <begin position="53"/>
        <end position="86"/>
    </location>
</feature>
<dbReference type="GO" id="GO:0005886">
    <property type="term" value="C:plasma membrane"/>
    <property type="evidence" value="ECO:0007669"/>
    <property type="project" value="TreeGrafter"/>
</dbReference>
<dbReference type="AlphaFoldDB" id="A0A5C5ZWF3"/>
<dbReference type="EMBL" id="SJPQ01000001">
    <property type="protein sequence ID" value="TWT90583.1"/>
    <property type="molecule type" value="Genomic_DNA"/>
</dbReference>
<evidence type="ECO:0000256" key="4">
    <source>
        <dbReference type="ARBA" id="ARBA00023136"/>
    </source>
</evidence>
<dbReference type="OrthoDB" id="9766267at2"/>